<dbReference type="SMART" id="SM00382">
    <property type="entry name" value="AAA"/>
    <property type="match status" value="1"/>
</dbReference>
<dbReference type="RefSeq" id="WP_338600303.1">
    <property type="nucleotide sequence ID" value="NZ_AP028679.1"/>
</dbReference>
<dbReference type="GO" id="GO:0016887">
    <property type="term" value="F:ATP hydrolysis activity"/>
    <property type="evidence" value="ECO:0007669"/>
    <property type="project" value="InterPro"/>
</dbReference>
<dbReference type="InterPro" id="IPR003439">
    <property type="entry name" value="ABC_transporter-like_ATP-bd"/>
</dbReference>
<keyword evidence="2" id="KW-0547">Nucleotide-binding</keyword>
<evidence type="ECO:0000256" key="5">
    <source>
        <dbReference type="ARBA" id="ARBA00037066"/>
    </source>
</evidence>
<dbReference type="PANTHER" id="PTHR42794">
    <property type="entry name" value="HEMIN IMPORT ATP-BINDING PROTEIN HMUV"/>
    <property type="match status" value="1"/>
</dbReference>
<proteinExistence type="predicted"/>
<evidence type="ECO:0000256" key="1">
    <source>
        <dbReference type="ARBA" id="ARBA00022448"/>
    </source>
</evidence>
<dbReference type="Pfam" id="PF00005">
    <property type="entry name" value="ABC_tran"/>
    <property type="match status" value="1"/>
</dbReference>
<evidence type="ECO:0000313" key="7">
    <source>
        <dbReference type="EMBL" id="BEQ15637.1"/>
    </source>
</evidence>
<keyword evidence="1" id="KW-0813">Transport</keyword>
<dbReference type="PROSITE" id="PS00211">
    <property type="entry name" value="ABC_TRANSPORTER_1"/>
    <property type="match status" value="1"/>
</dbReference>
<evidence type="ECO:0000256" key="3">
    <source>
        <dbReference type="ARBA" id="ARBA00022840"/>
    </source>
</evidence>
<dbReference type="PROSITE" id="PS50893">
    <property type="entry name" value="ABC_TRANSPORTER_2"/>
    <property type="match status" value="1"/>
</dbReference>
<keyword evidence="8" id="KW-1185">Reference proteome</keyword>
<gene>
    <name evidence="7" type="ORF">FAK_27030</name>
</gene>
<keyword evidence="3" id="KW-0067">ATP-binding</keyword>
<evidence type="ECO:0000256" key="2">
    <source>
        <dbReference type="ARBA" id="ARBA00022741"/>
    </source>
</evidence>
<dbReference type="KEGG" id="dmp:FAK_27030"/>
<evidence type="ECO:0000256" key="4">
    <source>
        <dbReference type="ARBA" id="ARBA00022967"/>
    </source>
</evidence>
<dbReference type="InterPro" id="IPR003593">
    <property type="entry name" value="AAA+_ATPase"/>
</dbReference>
<reference evidence="8" key="1">
    <citation type="journal article" date="2023" name="Arch. Microbiol.">
        <title>Desulfoferula mesophilus gen. nov. sp. nov., a mesophilic sulfate-reducing bacterium isolated from a brackish lake sediment.</title>
        <authorList>
            <person name="Watanabe T."/>
            <person name="Yabe T."/>
            <person name="Tsuji J.M."/>
            <person name="Fukui M."/>
        </authorList>
    </citation>
    <scope>NUCLEOTIDE SEQUENCE [LARGE SCALE GENOMIC DNA]</scope>
    <source>
        <strain evidence="8">12FAK</strain>
    </source>
</reference>
<dbReference type="GO" id="GO:0005524">
    <property type="term" value="F:ATP binding"/>
    <property type="evidence" value="ECO:0007669"/>
    <property type="project" value="UniProtKB-KW"/>
</dbReference>
<dbReference type="AlphaFoldDB" id="A0AAU9EGL6"/>
<dbReference type="Gene3D" id="3.40.50.300">
    <property type="entry name" value="P-loop containing nucleotide triphosphate hydrolases"/>
    <property type="match status" value="1"/>
</dbReference>
<feature type="domain" description="ABC transporter" evidence="6">
    <location>
        <begin position="9"/>
        <end position="245"/>
    </location>
</feature>
<comment type="function">
    <text evidence="5">Part of the ABC transporter complex HmuTUV involved in hemin import. Responsible for energy coupling to the transport system.</text>
</comment>
<dbReference type="CDD" id="cd03214">
    <property type="entry name" value="ABC_Iron-Siderophores_B12_Hemin"/>
    <property type="match status" value="1"/>
</dbReference>
<dbReference type="EMBL" id="AP028679">
    <property type="protein sequence ID" value="BEQ15637.1"/>
    <property type="molecule type" value="Genomic_DNA"/>
</dbReference>
<dbReference type="InterPro" id="IPR027417">
    <property type="entry name" value="P-loop_NTPase"/>
</dbReference>
<organism evidence="7 8">
    <name type="scientific">Desulfoferula mesophila</name>
    <dbReference type="NCBI Taxonomy" id="3058419"/>
    <lineage>
        <taxon>Bacteria</taxon>
        <taxon>Pseudomonadati</taxon>
        <taxon>Thermodesulfobacteriota</taxon>
        <taxon>Desulfarculia</taxon>
        <taxon>Desulfarculales</taxon>
        <taxon>Desulfarculaceae</taxon>
        <taxon>Desulfoferula</taxon>
    </lineage>
</organism>
<protein>
    <recommendedName>
        <fullName evidence="6">ABC transporter domain-containing protein</fullName>
    </recommendedName>
</protein>
<dbReference type="Proteomes" id="UP001366166">
    <property type="component" value="Chromosome"/>
</dbReference>
<dbReference type="PANTHER" id="PTHR42794:SF1">
    <property type="entry name" value="HEMIN IMPORT ATP-BINDING PROTEIN HMUV"/>
    <property type="match status" value="1"/>
</dbReference>
<sequence length="266" mass="28402">MVEHGQIALRGQGLSFGYGNAQVIREVDLSLKRGELLGIIGPNGSGKSTLLGLLCGLLPPSSGGVELLGRKIGSYTRVEVARLLGLVPQDAELAPGFTVRQTVLTGRFALQGGRMFENHEDLAAAQKALDDTGMSGLAQRQTGELSGGERQRLALARALVAEPRVLLLDEPTSALDLKHQLGMMSLLELACARDRLAVCLVSHDLNLAALFCHRLLLISQGQSLAWGPPQEVLTPDLLAQAYGVEVLVDREPSRGRPRVTLSAPRP</sequence>
<keyword evidence="4" id="KW-1278">Translocase</keyword>
<dbReference type="FunFam" id="3.40.50.300:FF:000134">
    <property type="entry name" value="Iron-enterobactin ABC transporter ATP-binding protein"/>
    <property type="match status" value="1"/>
</dbReference>
<dbReference type="SUPFAM" id="SSF52540">
    <property type="entry name" value="P-loop containing nucleoside triphosphate hydrolases"/>
    <property type="match status" value="1"/>
</dbReference>
<name>A0AAU9EGL6_9BACT</name>
<evidence type="ECO:0000259" key="6">
    <source>
        <dbReference type="PROSITE" id="PS50893"/>
    </source>
</evidence>
<accession>A0AAU9EGL6</accession>
<dbReference type="InterPro" id="IPR017871">
    <property type="entry name" value="ABC_transporter-like_CS"/>
</dbReference>
<evidence type="ECO:0000313" key="8">
    <source>
        <dbReference type="Proteomes" id="UP001366166"/>
    </source>
</evidence>